<protein>
    <submittedName>
        <fullName evidence="2">Uncharacterized protein</fullName>
    </submittedName>
</protein>
<reference evidence="2 3" key="1">
    <citation type="submission" date="2020-02" db="EMBL/GenBank/DDBJ databases">
        <title>Draft genome sequence of Haematococcus lacustris strain NIES-144.</title>
        <authorList>
            <person name="Morimoto D."/>
            <person name="Nakagawa S."/>
            <person name="Yoshida T."/>
            <person name="Sawayama S."/>
        </authorList>
    </citation>
    <scope>NUCLEOTIDE SEQUENCE [LARGE SCALE GENOMIC DNA]</scope>
    <source>
        <strain evidence="2 3">NIES-144</strain>
    </source>
</reference>
<proteinExistence type="predicted"/>
<dbReference type="EMBL" id="BLLF01001348">
    <property type="protein sequence ID" value="GFH18741.1"/>
    <property type="molecule type" value="Genomic_DNA"/>
</dbReference>
<sequence>MHPYGHPHQRAQQQHRQLPYPGHVYGGDSEHMAQGMLRSHSAPHPLAMGFGVTPLSVSAIISSLGNAHPQLLAETLAGLAAAAQAQAQQ</sequence>
<dbReference type="Proteomes" id="UP000485058">
    <property type="component" value="Unassembled WGS sequence"/>
</dbReference>
<evidence type="ECO:0000256" key="1">
    <source>
        <dbReference type="SAM" id="MobiDB-lite"/>
    </source>
</evidence>
<dbReference type="AlphaFoldDB" id="A0A699Z983"/>
<comment type="caution">
    <text evidence="2">The sequence shown here is derived from an EMBL/GenBank/DDBJ whole genome shotgun (WGS) entry which is preliminary data.</text>
</comment>
<evidence type="ECO:0000313" key="3">
    <source>
        <dbReference type="Proteomes" id="UP000485058"/>
    </source>
</evidence>
<feature type="region of interest" description="Disordered" evidence="1">
    <location>
        <begin position="1"/>
        <end position="30"/>
    </location>
</feature>
<name>A0A699Z983_HAELA</name>
<accession>A0A699Z983</accession>
<feature type="non-terminal residue" evidence="2">
    <location>
        <position position="89"/>
    </location>
</feature>
<gene>
    <name evidence="2" type="ORF">HaLaN_15593</name>
</gene>
<keyword evidence="3" id="KW-1185">Reference proteome</keyword>
<evidence type="ECO:0000313" key="2">
    <source>
        <dbReference type="EMBL" id="GFH18741.1"/>
    </source>
</evidence>
<feature type="non-terminal residue" evidence="2">
    <location>
        <position position="1"/>
    </location>
</feature>
<organism evidence="2 3">
    <name type="scientific">Haematococcus lacustris</name>
    <name type="common">Green alga</name>
    <name type="synonym">Haematococcus pluvialis</name>
    <dbReference type="NCBI Taxonomy" id="44745"/>
    <lineage>
        <taxon>Eukaryota</taxon>
        <taxon>Viridiplantae</taxon>
        <taxon>Chlorophyta</taxon>
        <taxon>core chlorophytes</taxon>
        <taxon>Chlorophyceae</taxon>
        <taxon>CS clade</taxon>
        <taxon>Chlamydomonadales</taxon>
        <taxon>Haematococcaceae</taxon>
        <taxon>Haematococcus</taxon>
    </lineage>
</organism>